<dbReference type="InterPro" id="IPR006385">
    <property type="entry name" value="HAD_hydro_SerB1"/>
</dbReference>
<evidence type="ECO:0000313" key="4">
    <source>
        <dbReference type="EMBL" id="RAL22976.1"/>
    </source>
</evidence>
<dbReference type="AlphaFoldDB" id="A0A328C6U0"/>
<dbReference type="PANTHER" id="PTHR43344">
    <property type="entry name" value="PHOSPHOSERINE PHOSPHATASE"/>
    <property type="match status" value="1"/>
</dbReference>
<dbReference type="InterPro" id="IPR023214">
    <property type="entry name" value="HAD_sf"/>
</dbReference>
<accession>A0A328C6U0</accession>
<dbReference type="GO" id="GO:0046872">
    <property type="term" value="F:metal ion binding"/>
    <property type="evidence" value="ECO:0007669"/>
    <property type="project" value="UniProtKB-KW"/>
</dbReference>
<dbReference type="Pfam" id="PF12710">
    <property type="entry name" value="HAD"/>
    <property type="match status" value="1"/>
</dbReference>
<dbReference type="RefSeq" id="WP_111729504.1">
    <property type="nucleotide sequence ID" value="NZ_QHKO01000003.1"/>
</dbReference>
<gene>
    <name evidence="4" type="ORF">DL240_08780</name>
</gene>
<dbReference type="InterPro" id="IPR036412">
    <property type="entry name" value="HAD-like_sf"/>
</dbReference>
<evidence type="ECO:0000256" key="3">
    <source>
        <dbReference type="ARBA" id="ARBA00022842"/>
    </source>
</evidence>
<sequence>METLSDTRRTAAFYDVDGTLIRTNVVHAYAYYAINSPAMGDKIGKTAGLLASLPLYWIADKFDRRVFNEAFYKNYAGFTEDRLVLIGEEIFEKVIKPNIFKGAFSLVDRSKRQGHDQILVTGALDVITKPLADFLGCKDFVANRLEIKEGKATGRLLKPMIAGANKALWVRRYAEEHGYDLDRSFAYADSGSDIPLLSVVGNPCAINPDFKMRTTARAYDWPVLNLD</sequence>
<dbReference type="InterPro" id="IPR050582">
    <property type="entry name" value="HAD-like_SerB"/>
</dbReference>
<dbReference type="EMBL" id="QHKO01000003">
    <property type="protein sequence ID" value="RAL22976.1"/>
    <property type="molecule type" value="Genomic_DNA"/>
</dbReference>
<dbReference type="PANTHER" id="PTHR43344:SF13">
    <property type="entry name" value="PHOSPHATASE RV3661-RELATED"/>
    <property type="match status" value="1"/>
</dbReference>
<dbReference type="NCBIfam" id="TIGR01488">
    <property type="entry name" value="HAD-SF-IB"/>
    <property type="match status" value="1"/>
</dbReference>
<evidence type="ECO:0000313" key="5">
    <source>
        <dbReference type="Proteomes" id="UP000249169"/>
    </source>
</evidence>
<keyword evidence="3" id="KW-0460">Magnesium</keyword>
<keyword evidence="5" id="KW-1185">Reference proteome</keyword>
<dbReference type="OrthoDB" id="25607at2"/>
<dbReference type="SUPFAM" id="SSF56784">
    <property type="entry name" value="HAD-like"/>
    <property type="match status" value="1"/>
</dbReference>
<proteinExistence type="predicted"/>
<dbReference type="GO" id="GO:0016787">
    <property type="term" value="F:hydrolase activity"/>
    <property type="evidence" value="ECO:0007669"/>
    <property type="project" value="UniProtKB-KW"/>
</dbReference>
<dbReference type="Gene3D" id="1.20.1440.100">
    <property type="entry name" value="SG protein - dephosphorylation function"/>
    <property type="match status" value="1"/>
</dbReference>
<dbReference type="Proteomes" id="UP000249169">
    <property type="component" value="Unassembled WGS sequence"/>
</dbReference>
<comment type="caution">
    <text evidence="4">The sequence shown here is derived from an EMBL/GenBank/DDBJ whole genome shotgun (WGS) entry which is preliminary data.</text>
</comment>
<organism evidence="4 5">
    <name type="scientific">Lujinxingia litoralis</name>
    <dbReference type="NCBI Taxonomy" id="2211119"/>
    <lineage>
        <taxon>Bacteria</taxon>
        <taxon>Deltaproteobacteria</taxon>
        <taxon>Bradymonadales</taxon>
        <taxon>Lujinxingiaceae</taxon>
        <taxon>Lujinxingia</taxon>
    </lineage>
</organism>
<protein>
    <submittedName>
        <fullName evidence="4">HAD-IB family hydrolase</fullName>
    </submittedName>
</protein>
<reference evidence="4 5" key="1">
    <citation type="submission" date="2018-05" db="EMBL/GenBank/DDBJ databases">
        <title>Lujinxingia marina gen. nov. sp. nov., a new facultative anaerobic member of the class Deltaproteobacteria, and proposal of Lujinxingaceae fam. nov.</title>
        <authorList>
            <person name="Li C.-M."/>
        </authorList>
    </citation>
    <scope>NUCLEOTIDE SEQUENCE [LARGE SCALE GENOMIC DNA]</scope>
    <source>
        <strain evidence="4 5">B210</strain>
    </source>
</reference>
<keyword evidence="2 4" id="KW-0378">Hydrolase</keyword>
<dbReference type="Gene3D" id="3.40.50.1000">
    <property type="entry name" value="HAD superfamily/HAD-like"/>
    <property type="match status" value="1"/>
</dbReference>
<evidence type="ECO:0000256" key="1">
    <source>
        <dbReference type="ARBA" id="ARBA00022723"/>
    </source>
</evidence>
<evidence type="ECO:0000256" key="2">
    <source>
        <dbReference type="ARBA" id="ARBA00022801"/>
    </source>
</evidence>
<name>A0A328C6U0_9DELT</name>
<dbReference type="NCBIfam" id="TIGR01490">
    <property type="entry name" value="HAD-SF-IB-hyp1"/>
    <property type="match status" value="1"/>
</dbReference>
<keyword evidence="1" id="KW-0479">Metal-binding</keyword>